<dbReference type="PANTHER" id="PTHR21694">
    <property type="entry name" value="COILED-COIL DOMAIN-CONTAINING PROTEIN 63"/>
    <property type="match status" value="1"/>
</dbReference>
<proteinExistence type="predicted"/>
<dbReference type="OrthoDB" id="6766775at2759"/>
<evidence type="ECO:0000256" key="3">
    <source>
        <dbReference type="SAM" id="MobiDB-lite"/>
    </source>
</evidence>
<dbReference type="Pfam" id="PF21773">
    <property type="entry name" value="ODAD1_CC"/>
    <property type="match status" value="1"/>
</dbReference>
<dbReference type="EMBL" id="BEYU01000076">
    <property type="protein sequence ID" value="GBG30407.1"/>
    <property type="molecule type" value="Genomic_DNA"/>
</dbReference>
<feature type="region of interest" description="Disordered" evidence="3">
    <location>
        <begin position="567"/>
        <end position="641"/>
    </location>
</feature>
<sequence>MEASMLALLDTLQTDEERARPKSSATKTRGRKQGKSAGKTKTKITAKSVGKLHHHHDGNDFVQKATSQLQHGRASTAKARKRRDKRQEKRERDFAQMMLINPQQLAIMMGAMGGASMVRKGGRAKDASTSSGKRLAKPGDGPGLPGGPGSPGANGAERKEVGAARNGKPGIPGADTPKDLAEKQANVDKLASKADLLEVKLIKHTRAIESVRKQMVEEKRKRREMGGVKAYRMIQNQKAKQQQILENRLNKLNMRSSELEARNSDVVRAINARRLERQTFERSYKKLKRAFRAKQREMAVMLAQSNVAYEGRQEALKQLQDATDRAQLEEETFAREYAELGSVVQEQAQIKSYVQQTAIKRKEKQLAERIAAGNLDAEEEAMLKSKLSTLSRELKKQVENISVSNESIQSYEEAFEKLYASTGIRDMNAIVEQFVRNEDSNFALYNHVQQITRDIERDEDQLRRINGEMEKYKKELSQNEGHRERIVADLEQRLERYLAQISSLSEQIVDNEQSLEAICQATENLFFRIGCPEMRGLEQFRAPEIVGVSMESTTSLVPRDANSVAAARLSMSSPTRSRSIARKVNHTSTSSSAGSPPLGPGSRTSSVSSFKFPLSPSAPEAGSDQSRHSTTQSELSTPAGAGAAAVVATKAAKKRLNGLQQEDGDTALILRLGNRVTEANIMVYLGTIEQRTTEIMQLYRKFCIKAQPTFKGAERLSISGVVVPALPRSTLKLDVQVPSCKRVKNRQDRQVHMGEVGSRSILDRATSVDEDDDDDDDIDDERPFSSEQLREMTVRENLPVEPAF</sequence>
<evidence type="ECO:0000313" key="6">
    <source>
        <dbReference type="Proteomes" id="UP000241890"/>
    </source>
</evidence>
<protein>
    <submittedName>
        <fullName evidence="5">Coiled-coil domain-containing protein 63</fullName>
    </submittedName>
</protein>
<dbReference type="InterPro" id="IPR049258">
    <property type="entry name" value="ODAD1_CC"/>
</dbReference>
<feature type="compositionally biased region" description="Basic and acidic residues" evidence="3">
    <location>
        <begin position="85"/>
        <end position="94"/>
    </location>
</feature>
<organism evidence="5 6">
    <name type="scientific">Hondaea fermentalgiana</name>
    <dbReference type="NCBI Taxonomy" id="2315210"/>
    <lineage>
        <taxon>Eukaryota</taxon>
        <taxon>Sar</taxon>
        <taxon>Stramenopiles</taxon>
        <taxon>Bigyra</taxon>
        <taxon>Labyrinthulomycetes</taxon>
        <taxon>Thraustochytrida</taxon>
        <taxon>Thraustochytriidae</taxon>
        <taxon>Hondaea</taxon>
    </lineage>
</organism>
<keyword evidence="1 2" id="KW-0175">Coiled coil</keyword>
<dbReference type="AlphaFoldDB" id="A0A2R5GHN5"/>
<evidence type="ECO:0000259" key="4">
    <source>
        <dbReference type="Pfam" id="PF21773"/>
    </source>
</evidence>
<feature type="compositionally biased region" description="Acidic residues" evidence="3">
    <location>
        <begin position="768"/>
        <end position="780"/>
    </location>
</feature>
<feature type="coiled-coil region" evidence="2">
    <location>
        <begin position="242"/>
        <end position="332"/>
    </location>
</feature>
<evidence type="ECO:0000313" key="5">
    <source>
        <dbReference type="EMBL" id="GBG30407.1"/>
    </source>
</evidence>
<accession>A0A2R5GHN5</accession>
<comment type="caution">
    <text evidence="5">The sequence shown here is derived from an EMBL/GenBank/DDBJ whole genome shotgun (WGS) entry which is preliminary data.</text>
</comment>
<feature type="compositionally biased region" description="Low complexity" evidence="3">
    <location>
        <begin position="588"/>
        <end position="602"/>
    </location>
</feature>
<dbReference type="InterPro" id="IPR051876">
    <property type="entry name" value="ODA-DC/CCD"/>
</dbReference>
<feature type="region of interest" description="Disordered" evidence="3">
    <location>
        <begin position="117"/>
        <end position="179"/>
    </location>
</feature>
<feature type="domain" description="ODAD1 central coiled coil region" evidence="4">
    <location>
        <begin position="240"/>
        <end position="534"/>
    </location>
</feature>
<feature type="compositionally biased region" description="Gly residues" evidence="3">
    <location>
        <begin position="140"/>
        <end position="152"/>
    </location>
</feature>
<dbReference type="Proteomes" id="UP000241890">
    <property type="component" value="Unassembled WGS sequence"/>
</dbReference>
<keyword evidence="6" id="KW-1185">Reference proteome</keyword>
<gene>
    <name evidence="5" type="ORF">FCC1311_066262</name>
</gene>
<name>A0A2R5GHN5_9STRA</name>
<feature type="coiled-coil region" evidence="2">
    <location>
        <begin position="448"/>
        <end position="514"/>
    </location>
</feature>
<dbReference type="InParanoid" id="A0A2R5GHN5"/>
<feature type="compositionally biased region" description="Basic residues" evidence="3">
    <location>
        <begin position="28"/>
        <end position="56"/>
    </location>
</feature>
<dbReference type="PANTHER" id="PTHR21694:SF18">
    <property type="entry name" value="COILED-COIL DOMAIN-CONTAINING PROTEIN 63"/>
    <property type="match status" value="1"/>
</dbReference>
<evidence type="ECO:0000256" key="1">
    <source>
        <dbReference type="ARBA" id="ARBA00023054"/>
    </source>
</evidence>
<feature type="compositionally biased region" description="Basic and acidic residues" evidence="3">
    <location>
        <begin position="781"/>
        <end position="794"/>
    </location>
</feature>
<feature type="region of interest" description="Disordered" evidence="3">
    <location>
        <begin position="1"/>
        <end position="95"/>
    </location>
</feature>
<reference evidence="5 6" key="1">
    <citation type="submission" date="2017-12" db="EMBL/GenBank/DDBJ databases">
        <title>Sequencing, de novo assembly and annotation of complete genome of a new Thraustochytrid species, strain FCC1311.</title>
        <authorList>
            <person name="Sedici K."/>
            <person name="Godart F."/>
            <person name="Aiese Cigliano R."/>
            <person name="Sanseverino W."/>
            <person name="Barakat M."/>
            <person name="Ortet P."/>
            <person name="Marechal E."/>
            <person name="Cagnac O."/>
            <person name="Amato A."/>
        </authorList>
    </citation>
    <scope>NUCLEOTIDE SEQUENCE [LARGE SCALE GENOMIC DNA]</scope>
</reference>
<feature type="region of interest" description="Disordered" evidence="3">
    <location>
        <begin position="744"/>
        <end position="804"/>
    </location>
</feature>
<evidence type="ECO:0000256" key="2">
    <source>
        <dbReference type="SAM" id="Coils"/>
    </source>
</evidence>